<gene>
    <name evidence="10" type="ORF">EDC57_1101</name>
</gene>
<dbReference type="GO" id="GO:0046872">
    <property type="term" value="F:metal ion binding"/>
    <property type="evidence" value="ECO:0007669"/>
    <property type="project" value="InterPro"/>
</dbReference>
<dbReference type="FunFam" id="3.40.50.1970:FF:000003">
    <property type="entry name" value="Alcohol dehydrogenase, iron-containing"/>
    <property type="match status" value="1"/>
</dbReference>
<feature type="domain" description="Fe-containing alcohol dehydrogenase-like C-terminal" evidence="9">
    <location>
        <begin position="232"/>
        <end position="421"/>
    </location>
</feature>
<keyword evidence="11" id="KW-1185">Reference proteome</keyword>
<dbReference type="Gene3D" id="3.40.50.1970">
    <property type="match status" value="1"/>
</dbReference>
<dbReference type="Gene3D" id="1.20.1090.10">
    <property type="entry name" value="Dehydroquinate synthase-like - alpha domain"/>
    <property type="match status" value="1"/>
</dbReference>
<evidence type="ECO:0000256" key="1">
    <source>
        <dbReference type="ARBA" id="ARBA00000813"/>
    </source>
</evidence>
<name>A0A3N1Y8P4_9GAMM</name>
<dbReference type="OrthoDB" id="9815791at2"/>
<dbReference type="PANTHER" id="PTHR11496">
    <property type="entry name" value="ALCOHOL DEHYDROGENASE"/>
    <property type="match status" value="1"/>
</dbReference>
<accession>A0A3N1Y8P4</accession>
<evidence type="ECO:0000256" key="4">
    <source>
        <dbReference type="ARBA" id="ARBA00013182"/>
    </source>
</evidence>
<comment type="similarity">
    <text evidence="3">Belongs to the iron-containing alcohol dehydrogenase family. Hydroxyacid-oxoacid transhydrogenase subfamily.</text>
</comment>
<dbReference type="CDD" id="cd08190">
    <property type="entry name" value="HOT"/>
    <property type="match status" value="1"/>
</dbReference>
<comment type="catalytic activity">
    <reaction evidence="7">
        <text>4-hydroxybutanoate + 2-oxoglutarate = (R)-2-hydroxyglutarate + succinate semialdehyde</text>
        <dbReference type="Rhea" id="RHEA:24734"/>
        <dbReference type="ChEBI" id="CHEBI:15801"/>
        <dbReference type="ChEBI" id="CHEBI:16724"/>
        <dbReference type="ChEBI" id="CHEBI:16810"/>
        <dbReference type="ChEBI" id="CHEBI:57706"/>
        <dbReference type="EC" id="1.1.99.24"/>
    </reaction>
</comment>
<dbReference type="Pfam" id="PF00465">
    <property type="entry name" value="Fe-ADH"/>
    <property type="match status" value="1"/>
</dbReference>
<dbReference type="InterPro" id="IPR042157">
    <property type="entry name" value="HOT"/>
</dbReference>
<dbReference type="GO" id="GO:0004022">
    <property type="term" value="F:alcohol dehydrogenase (NAD+) activity"/>
    <property type="evidence" value="ECO:0007669"/>
    <property type="project" value="InterPro"/>
</dbReference>
<dbReference type="InterPro" id="IPR056798">
    <property type="entry name" value="ADH_Fe_C"/>
</dbReference>
<dbReference type="InterPro" id="IPR001670">
    <property type="entry name" value="ADH_Fe/GldA"/>
</dbReference>
<protein>
    <recommendedName>
        <fullName evidence="4">hydroxyacid-oxoacid transhydrogenase</fullName>
        <ecNumber evidence="4">1.1.99.24</ecNumber>
    </recommendedName>
</protein>
<reference evidence="10 11" key="1">
    <citation type="submission" date="2018-11" db="EMBL/GenBank/DDBJ databases">
        <title>Genomic Encyclopedia of Type Strains, Phase IV (KMG-IV): sequencing the most valuable type-strain genomes for metagenomic binning, comparative biology and taxonomic classification.</title>
        <authorList>
            <person name="Goeker M."/>
        </authorList>
    </citation>
    <scope>NUCLEOTIDE SEQUENCE [LARGE SCALE GENOMIC DNA]</scope>
    <source>
        <strain evidence="10 11">DSM 100275</strain>
    </source>
</reference>
<dbReference type="GO" id="GO:0047988">
    <property type="term" value="F:hydroxyacid-oxoacid transhydrogenase activity"/>
    <property type="evidence" value="ECO:0007669"/>
    <property type="project" value="UniProtKB-EC"/>
</dbReference>
<evidence type="ECO:0000256" key="3">
    <source>
        <dbReference type="ARBA" id="ARBA00010005"/>
    </source>
</evidence>
<dbReference type="PANTHER" id="PTHR11496:SF83">
    <property type="entry name" value="HYDROXYACID-OXOACID TRANSHYDROGENASE, MITOCHONDRIAL"/>
    <property type="match status" value="1"/>
</dbReference>
<comment type="catalytic activity">
    <reaction evidence="1">
        <text>(S)-3-hydroxybutanoate + 2-oxoglutarate = (R)-2-hydroxyglutarate + acetoacetate</text>
        <dbReference type="Rhea" id="RHEA:23048"/>
        <dbReference type="ChEBI" id="CHEBI:11047"/>
        <dbReference type="ChEBI" id="CHEBI:13705"/>
        <dbReference type="ChEBI" id="CHEBI:15801"/>
        <dbReference type="ChEBI" id="CHEBI:16810"/>
        <dbReference type="EC" id="1.1.99.24"/>
    </reaction>
</comment>
<organism evidence="10 11">
    <name type="scientific">Inmirania thermothiophila</name>
    <dbReference type="NCBI Taxonomy" id="1750597"/>
    <lineage>
        <taxon>Bacteria</taxon>
        <taxon>Pseudomonadati</taxon>
        <taxon>Pseudomonadota</taxon>
        <taxon>Gammaproteobacteria</taxon>
        <taxon>Chromatiales</taxon>
        <taxon>Ectothiorhodospiraceae</taxon>
        <taxon>Inmirania</taxon>
    </lineage>
</organism>
<keyword evidence="5" id="KW-0809">Transit peptide</keyword>
<dbReference type="Pfam" id="PF25137">
    <property type="entry name" value="ADH_Fe_C"/>
    <property type="match status" value="1"/>
</dbReference>
<dbReference type="InterPro" id="IPR039697">
    <property type="entry name" value="Alcohol_dehydrogenase_Fe"/>
</dbReference>
<evidence type="ECO:0000256" key="5">
    <source>
        <dbReference type="ARBA" id="ARBA00022946"/>
    </source>
</evidence>
<sequence>MAEMNRVFTMETVPLKFGWGALDEIGHDLAALGLRRVLLLTDPGVAAAGHAERVAERARTCGVEVVVWDGVRSEPTDASWREAIAFAREGAWDGFIGLGGGSAIDTAKAVNLYTTHPADLMAYINRPLGDGRPVPGPLKPLVAIPTTAGTGSETTSVAVLDLLERKVKTGVSHRHLRPRLAVVDPQTTLTLPPAVTASCGLDVLCHALESYTSLPYDRRPAPADPAQRPAYVGANPVSDLWAAEAIRLGARWLARAYHEPGDREARTRLMLAATYAGMGFGNAGVHLPHAMSYPIAGLVRGFRPRGWPGEGPLVPHGISVALGTPASFRHLGPHAPERTREALRHLGGDAGAVAPEEAGAALAEWMTALLRELELPNGLAEVGYTAADIPALVEGTLAQQRLLVNAPVAVDAALLEAVFRDSLRLW</sequence>
<evidence type="ECO:0000256" key="2">
    <source>
        <dbReference type="ARBA" id="ARBA00001962"/>
    </source>
</evidence>
<evidence type="ECO:0000259" key="9">
    <source>
        <dbReference type="Pfam" id="PF25137"/>
    </source>
</evidence>
<comment type="caution">
    <text evidence="10">The sequence shown here is derived from an EMBL/GenBank/DDBJ whole genome shotgun (WGS) entry which is preliminary data.</text>
</comment>
<dbReference type="SUPFAM" id="SSF56796">
    <property type="entry name" value="Dehydroquinate synthase-like"/>
    <property type="match status" value="1"/>
</dbReference>
<feature type="domain" description="Alcohol dehydrogenase iron-type/glycerol dehydrogenase GldA" evidence="8">
    <location>
        <begin position="16"/>
        <end position="185"/>
    </location>
</feature>
<evidence type="ECO:0000313" key="10">
    <source>
        <dbReference type="EMBL" id="ROR35184.1"/>
    </source>
</evidence>
<evidence type="ECO:0000259" key="8">
    <source>
        <dbReference type="Pfam" id="PF00465"/>
    </source>
</evidence>
<evidence type="ECO:0000256" key="6">
    <source>
        <dbReference type="ARBA" id="ARBA00023002"/>
    </source>
</evidence>
<dbReference type="EC" id="1.1.99.24" evidence="4"/>
<dbReference type="Proteomes" id="UP000276634">
    <property type="component" value="Unassembled WGS sequence"/>
</dbReference>
<dbReference type="EMBL" id="RJVI01000001">
    <property type="protein sequence ID" value="ROR35184.1"/>
    <property type="molecule type" value="Genomic_DNA"/>
</dbReference>
<proteinExistence type="inferred from homology"/>
<evidence type="ECO:0000256" key="7">
    <source>
        <dbReference type="ARBA" id="ARBA00049496"/>
    </source>
</evidence>
<evidence type="ECO:0000313" key="11">
    <source>
        <dbReference type="Proteomes" id="UP000276634"/>
    </source>
</evidence>
<dbReference type="RefSeq" id="WP_123400818.1">
    <property type="nucleotide sequence ID" value="NZ_RJVI01000001.1"/>
</dbReference>
<comment type="cofactor">
    <cofactor evidence="2">
        <name>Fe cation</name>
        <dbReference type="ChEBI" id="CHEBI:24875"/>
    </cofactor>
</comment>
<keyword evidence="6" id="KW-0560">Oxidoreductase</keyword>
<dbReference type="AlphaFoldDB" id="A0A3N1Y8P4"/>